<proteinExistence type="predicted"/>
<dbReference type="OrthoDB" id="20554at10239"/>
<dbReference type="EMBL" id="AM087122">
    <property type="protein sequence ID" value="CAJ31629.1"/>
    <property type="molecule type" value="Genomic_DNA"/>
</dbReference>
<dbReference type="KEGG" id="vg:5797920"/>
<keyword evidence="3" id="KW-1185">Reference proteome</keyword>
<feature type="coiled-coil region" evidence="1">
    <location>
        <begin position="103"/>
        <end position="130"/>
    </location>
</feature>
<dbReference type="RefSeq" id="YP_001604234.1">
    <property type="nucleotide sequence ID" value="NC_010153.1"/>
</dbReference>
<accession>A7WKM9</accession>
<dbReference type="GeneID" id="5797920"/>
<dbReference type="Proteomes" id="UP000001066">
    <property type="component" value="Segment"/>
</dbReference>
<reference evidence="2 3" key="1">
    <citation type="journal article" date="2008" name="J. Virol.">
        <title>Structure of the acidianus filamentous virus 3 and comparative genomics of related archaeal lipothrixviruses.</title>
        <authorList>
            <person name="Vestergaard G."/>
            <person name="Aramayo R."/>
            <person name="Basta T."/>
            <person name="Haring M."/>
            <person name="Peng X."/>
            <person name="Brugger K."/>
            <person name="Chen L."/>
            <person name="Rachel R."/>
            <person name="Boisset N."/>
            <person name="Garrett R.A."/>
            <person name="Prangishvili D."/>
        </authorList>
    </citation>
    <scope>NUCLEOTIDE SEQUENCE [LARGE SCALE GENOMIC DNA]</scope>
</reference>
<organism evidence="2 3">
    <name type="scientific">Betalipothrixvirus pezzuloense</name>
    <dbReference type="NCBI Taxonomy" id="346883"/>
    <lineage>
        <taxon>Viruses</taxon>
        <taxon>Adnaviria</taxon>
        <taxon>Zilligvirae</taxon>
        <taxon>Taleaviricota</taxon>
        <taxon>Tokiviricetes</taxon>
        <taxon>Ligamenvirales</taxon>
        <taxon>Lipothrixviridae</taxon>
        <taxon>Betalipothrixvirus</taxon>
    </lineage>
</organism>
<evidence type="ECO:0000313" key="3">
    <source>
        <dbReference type="Proteomes" id="UP000001066"/>
    </source>
</evidence>
<sequence length="144" mass="17078">MLETKLSNGEKRILIYLFDKKEIEIREGKTRRIINSLIKKGLTEIKINFDKEKNKLQDIALLTEQGEKIATTLKLQQEIKKAYEIAVDLRYTYEIEKKEIDEIITMINTLAELAQKIDDENEKKKAIRTIYILTRRILKKIRIK</sequence>
<name>A7WKM9_9VIRU</name>
<keyword evidence="1" id="KW-0175">Coiled coil</keyword>
<evidence type="ECO:0000256" key="1">
    <source>
        <dbReference type="SAM" id="Coils"/>
    </source>
</evidence>
<protein>
    <submittedName>
        <fullName evidence="2">Uncharacterized protein</fullName>
    </submittedName>
</protein>
<evidence type="ECO:0000313" key="2">
    <source>
        <dbReference type="EMBL" id="CAJ31629.1"/>
    </source>
</evidence>